<feature type="region of interest" description="Disordered" evidence="1">
    <location>
        <begin position="401"/>
        <end position="552"/>
    </location>
</feature>
<dbReference type="EMBL" id="CAXLJM020000051">
    <property type="protein sequence ID" value="CAL8115818.1"/>
    <property type="molecule type" value="Genomic_DNA"/>
</dbReference>
<feature type="compositionally biased region" description="Basic residues" evidence="1">
    <location>
        <begin position="476"/>
        <end position="490"/>
    </location>
</feature>
<evidence type="ECO:0000313" key="2">
    <source>
        <dbReference type="EMBL" id="CAL8115818.1"/>
    </source>
</evidence>
<gene>
    <name evidence="2" type="ORF">ODALV1_LOCUS17024</name>
</gene>
<feature type="region of interest" description="Disordered" evidence="1">
    <location>
        <begin position="576"/>
        <end position="614"/>
    </location>
</feature>
<feature type="compositionally biased region" description="Polar residues" evidence="1">
    <location>
        <begin position="515"/>
        <end position="531"/>
    </location>
</feature>
<proteinExistence type="predicted"/>
<keyword evidence="3" id="KW-1185">Reference proteome</keyword>
<comment type="caution">
    <text evidence="2">The sequence shown here is derived from an EMBL/GenBank/DDBJ whole genome shotgun (WGS) entry which is preliminary data.</text>
</comment>
<dbReference type="Proteomes" id="UP001642540">
    <property type="component" value="Unassembled WGS sequence"/>
</dbReference>
<feature type="compositionally biased region" description="Basic residues" evidence="1">
    <location>
        <begin position="403"/>
        <end position="417"/>
    </location>
</feature>
<organism evidence="2 3">
    <name type="scientific">Orchesella dallaii</name>
    <dbReference type="NCBI Taxonomy" id="48710"/>
    <lineage>
        <taxon>Eukaryota</taxon>
        <taxon>Metazoa</taxon>
        <taxon>Ecdysozoa</taxon>
        <taxon>Arthropoda</taxon>
        <taxon>Hexapoda</taxon>
        <taxon>Collembola</taxon>
        <taxon>Entomobryomorpha</taxon>
        <taxon>Entomobryoidea</taxon>
        <taxon>Orchesellidae</taxon>
        <taxon>Orchesellinae</taxon>
        <taxon>Orchesella</taxon>
    </lineage>
</organism>
<protein>
    <recommendedName>
        <fullName evidence="4">Gametogenetin-binding protein 2</fullName>
    </recommendedName>
</protein>
<evidence type="ECO:0000313" key="3">
    <source>
        <dbReference type="Proteomes" id="UP001642540"/>
    </source>
</evidence>
<feature type="compositionally biased region" description="Basic residues" evidence="1">
    <location>
        <begin position="698"/>
        <end position="708"/>
    </location>
</feature>
<dbReference type="PANTHER" id="PTHR13601">
    <property type="entry name" value="GAMETOGENETIN-BINDING PROTEIN 2"/>
    <property type="match status" value="1"/>
</dbReference>
<accession>A0ABP1R174</accession>
<evidence type="ECO:0000256" key="1">
    <source>
        <dbReference type="SAM" id="MobiDB-lite"/>
    </source>
</evidence>
<name>A0ABP1R174_9HEXA</name>
<dbReference type="InterPro" id="IPR026073">
    <property type="entry name" value="GGNBP2"/>
</dbReference>
<feature type="compositionally biased region" description="Basic and acidic residues" evidence="1">
    <location>
        <begin position="671"/>
        <end position="681"/>
    </location>
</feature>
<sequence>MPVNLKKTHKLAQEAFKCLQSATQAIMDINPEFAAYVTSVFGGKDNKWNTMEDFHSHISERLKEWFVMDMDPEYLTGDDAVGPTKTEMDQFQKKFKMLTKAELEAALRVTPEDFVSILNQMVPCVGCRRSAESVFQQYQDGPSYGFYPLCMDEKGIMYLAKDKMTPKFLCSMFHCPSSKVQNLVDSLSKCKSGRRCALHSLESQRIRTVSSWVDVWDYMDEKCQQRTVMVDSKCLIETLERYLKKHRFCTECKSKVLRAYNILTGELDPSSEPGFIAQLYEGIECCKEDQHLHLLCKTEFVSRLIAKAVPELVGSSRRERHAKTMEIAQEEVLTCLGLCVFERLHRIQQRFREEERTWEIIMCTAIQALRRSFEVAVENKLGVSQLELLCQELNKEELAKQQRKERKKLNRKRKKGKKSEESTESLPDDADEKENETVEVENESFIDAADEEEEVEEAQDEEDSCQCEIVETAPSKGRKKKKSGKGKGKKANVSSELPLRQVANEVDEKFEPNVQKGSAVSLCQESRCASETSRDGGYSSESTSVNHDHTTCSSLEGSEIACADDCCRLSAGFSLDFMNSDNEPSPPQKPYRSLMEQLEEAGASDAEEDSNWVPPEISAIKTESWGQEREQLRETLKQRFNEMLSKRKTGCFRRLGCTDNQHATDRDCTDYFERDENRAPDPVDPGNPPKETTNLSKKQNRSSNKGHRAGGQNNRNYKGKNRR</sequence>
<reference evidence="2 3" key="1">
    <citation type="submission" date="2024-08" db="EMBL/GenBank/DDBJ databases">
        <authorList>
            <person name="Cucini C."/>
            <person name="Frati F."/>
        </authorList>
    </citation>
    <scope>NUCLEOTIDE SEQUENCE [LARGE SCALE GENOMIC DNA]</scope>
</reference>
<evidence type="ECO:0008006" key="4">
    <source>
        <dbReference type="Google" id="ProtNLM"/>
    </source>
</evidence>
<dbReference type="PANTHER" id="PTHR13601:SF2">
    <property type="entry name" value="GAMETOGENETIN-BINDING PROTEIN 2"/>
    <property type="match status" value="1"/>
</dbReference>
<feature type="compositionally biased region" description="Polar residues" evidence="1">
    <location>
        <begin position="539"/>
        <end position="552"/>
    </location>
</feature>
<feature type="compositionally biased region" description="Acidic residues" evidence="1">
    <location>
        <begin position="422"/>
        <end position="465"/>
    </location>
</feature>
<feature type="region of interest" description="Disordered" evidence="1">
    <location>
        <begin position="671"/>
        <end position="723"/>
    </location>
</feature>